<evidence type="ECO:0000256" key="3">
    <source>
        <dbReference type="ARBA" id="ARBA00022833"/>
    </source>
</evidence>
<dbReference type="Proteomes" id="UP000472267">
    <property type="component" value="Chromosome 10"/>
</dbReference>
<protein>
    <submittedName>
        <fullName evidence="8">52 kDa repressor of the inhibitor of the protein kinase-like</fullName>
    </submittedName>
</protein>
<dbReference type="PANTHER" id="PTHR46289">
    <property type="entry name" value="52 KDA REPRESSOR OF THE INHIBITOR OF THE PROTEIN KINASE-LIKE PROTEIN-RELATED"/>
    <property type="match status" value="1"/>
</dbReference>
<dbReference type="Pfam" id="PF14291">
    <property type="entry name" value="DUF4371"/>
    <property type="match status" value="1"/>
</dbReference>
<dbReference type="Ensembl" id="ENSSFAT00005026460.1">
    <property type="protein sequence ID" value="ENSSFAP00005025445.1"/>
    <property type="gene ID" value="ENSSFAG00005013093.1"/>
</dbReference>
<gene>
    <name evidence="8" type="primary">thap12a</name>
</gene>
<dbReference type="InParanoid" id="A0A672H8Q7"/>
<evidence type="ECO:0000256" key="2">
    <source>
        <dbReference type="ARBA" id="ARBA00022771"/>
    </source>
</evidence>
<feature type="domain" description="THAP-type" evidence="7">
    <location>
        <begin position="1"/>
        <end position="84"/>
    </location>
</feature>
<evidence type="ECO:0000256" key="6">
    <source>
        <dbReference type="SAM" id="MobiDB-lite"/>
    </source>
</evidence>
<reference evidence="8" key="2">
    <citation type="submission" date="2025-08" db="UniProtKB">
        <authorList>
            <consortium name="Ensembl"/>
        </authorList>
    </citation>
    <scope>IDENTIFICATION</scope>
</reference>
<dbReference type="SMART" id="SM00980">
    <property type="entry name" value="THAP"/>
    <property type="match status" value="1"/>
</dbReference>
<dbReference type="SMART" id="SM00692">
    <property type="entry name" value="DM3"/>
    <property type="match status" value="1"/>
</dbReference>
<dbReference type="GO" id="GO:0008270">
    <property type="term" value="F:zinc ion binding"/>
    <property type="evidence" value="ECO:0007669"/>
    <property type="project" value="UniProtKB-KW"/>
</dbReference>
<reference evidence="8" key="3">
    <citation type="submission" date="2025-09" db="UniProtKB">
        <authorList>
            <consortium name="Ensembl"/>
        </authorList>
    </citation>
    <scope>IDENTIFICATION</scope>
</reference>
<organism evidence="8 9">
    <name type="scientific">Salarias fasciatus</name>
    <name type="common">Jewelled blenny</name>
    <name type="synonym">Blennius fasciatus</name>
    <dbReference type="NCBI Taxonomy" id="181472"/>
    <lineage>
        <taxon>Eukaryota</taxon>
        <taxon>Metazoa</taxon>
        <taxon>Chordata</taxon>
        <taxon>Craniata</taxon>
        <taxon>Vertebrata</taxon>
        <taxon>Euteleostomi</taxon>
        <taxon>Actinopterygii</taxon>
        <taxon>Neopterygii</taxon>
        <taxon>Teleostei</taxon>
        <taxon>Neoteleostei</taxon>
        <taxon>Acanthomorphata</taxon>
        <taxon>Ovalentaria</taxon>
        <taxon>Blenniimorphae</taxon>
        <taxon>Blenniiformes</taxon>
        <taxon>Blennioidei</taxon>
        <taxon>Blenniidae</taxon>
        <taxon>Salariinae</taxon>
        <taxon>Salarias</taxon>
    </lineage>
</organism>
<sequence>MQNQCAAAGCSSRKSDPQPLFRFPRDPGRCKQWTENCQIPDLMEKSPEELYRYYRLCGKHFETTSVNTDTPNAELKDDAVPTVFDGPNQSHSGQAKRGRDSTKDNETKTTGRKRVKKSEEQIIKEEMQDAPDEEEYKQYLKTLFEVLLLLGEQNIPPTRPTDGQTESSGSSNFQALLEYAMVNGDEVLKKRHNVNNGCCSAEQLQQLIETCEKSIRSKLVQEVKENGFFSLLTDDPVKISGKCLLPVFLRYVDQSNYQRERFVGFLSFEGDVDDLAGNLLSELEGWDLDMEQCRGQAHSFSAPHFKQTRAFAAKVIEKYPRAVISLRSTHALNVTLAGSMSFPGVQLVMSTFRKIEAFFSQSPLLQADFEDAISIFYPDKEEKVNELKEICRTKWTRRQDAFEVALEIIEALLLCVDSVHDNEDMRWTDQVTHNALEISQSLTDFEFIIALVVLKNVMTLTRALGNSLQGSSMDIHFAASTIKAVTQSLKEVSENIDVYHEFWNDEAVNLATTMEVPVKVPRSFSRKHQMEARTLRPESFYKEHLSVPLVNHVLAELTRLFSQDHLMTLRCLSLVPAVIEQYKSTEPEEACIHVFNSDIPNAGTLSAELHCWWVKWSKKGKDETFASNVQETLQVADVKFFPNMLAVLRLVSITPTLALQESSDVAFRRFKTYMETMPDKLKSKSLAVLNLNHDVGLDVDSLVETHAQTYPDVTNGSSTA</sequence>
<evidence type="ECO:0000256" key="1">
    <source>
        <dbReference type="ARBA" id="ARBA00022723"/>
    </source>
</evidence>
<evidence type="ECO:0000256" key="4">
    <source>
        <dbReference type="ARBA" id="ARBA00023125"/>
    </source>
</evidence>
<feature type="region of interest" description="Disordered" evidence="6">
    <location>
        <begin position="65"/>
        <end position="120"/>
    </location>
</feature>
<dbReference type="SUPFAM" id="SSF53098">
    <property type="entry name" value="Ribonuclease H-like"/>
    <property type="match status" value="1"/>
</dbReference>
<dbReference type="PANTHER" id="PTHR46289:SF13">
    <property type="entry name" value="52 KDA REPRESSOR OF THE INHIBITOR OF THE PROTEIN KINASE-RELATED"/>
    <property type="match status" value="1"/>
</dbReference>
<keyword evidence="1" id="KW-0479">Metal-binding</keyword>
<evidence type="ECO:0000259" key="7">
    <source>
        <dbReference type="PROSITE" id="PS50950"/>
    </source>
</evidence>
<dbReference type="AlphaFoldDB" id="A0A672H8Q7"/>
<reference evidence="8" key="1">
    <citation type="submission" date="2019-06" db="EMBL/GenBank/DDBJ databases">
        <authorList>
            <consortium name="Wellcome Sanger Institute Data Sharing"/>
        </authorList>
    </citation>
    <scope>NUCLEOTIDE SEQUENCE [LARGE SCALE GENOMIC DNA]</scope>
</reference>
<dbReference type="OMA" id="FLNFEGD"/>
<accession>A0A672H8Q7</accession>
<keyword evidence="9" id="KW-1185">Reference proteome</keyword>
<keyword evidence="2 5" id="KW-0863">Zinc-finger</keyword>
<dbReference type="OrthoDB" id="7683421at2759"/>
<feature type="compositionally biased region" description="Basic and acidic residues" evidence="6">
    <location>
        <begin position="97"/>
        <end position="109"/>
    </location>
</feature>
<keyword evidence="3" id="KW-0862">Zinc</keyword>
<dbReference type="InterPro" id="IPR006612">
    <property type="entry name" value="THAP_Znf"/>
</dbReference>
<name>A0A672H8Q7_SALFA</name>
<dbReference type="Pfam" id="PF05485">
    <property type="entry name" value="THAP"/>
    <property type="match status" value="1"/>
</dbReference>
<evidence type="ECO:0000256" key="5">
    <source>
        <dbReference type="PROSITE-ProRule" id="PRU00309"/>
    </source>
</evidence>
<evidence type="ECO:0000313" key="8">
    <source>
        <dbReference type="Ensembl" id="ENSSFAP00005025445.1"/>
    </source>
</evidence>
<proteinExistence type="predicted"/>
<dbReference type="InterPro" id="IPR052958">
    <property type="entry name" value="IFN-induced_PKR_regulator"/>
</dbReference>
<dbReference type="InterPro" id="IPR025398">
    <property type="entry name" value="DUF4371"/>
</dbReference>
<keyword evidence="4 5" id="KW-0238">DNA-binding</keyword>
<dbReference type="SUPFAM" id="SSF57716">
    <property type="entry name" value="Glucocorticoid receptor-like (DNA-binding domain)"/>
    <property type="match status" value="1"/>
</dbReference>
<dbReference type="InterPro" id="IPR012337">
    <property type="entry name" value="RNaseH-like_sf"/>
</dbReference>
<dbReference type="PROSITE" id="PS50950">
    <property type="entry name" value="ZF_THAP"/>
    <property type="match status" value="1"/>
</dbReference>
<dbReference type="GO" id="GO:0003677">
    <property type="term" value="F:DNA binding"/>
    <property type="evidence" value="ECO:0007669"/>
    <property type="project" value="UniProtKB-UniRule"/>
</dbReference>
<evidence type="ECO:0000313" key="9">
    <source>
        <dbReference type="Proteomes" id="UP000472267"/>
    </source>
</evidence>
<feature type="region of interest" description="Disordered" evidence="6">
    <location>
        <begin position="1"/>
        <end position="27"/>
    </location>
</feature>